<evidence type="ECO:0000313" key="3">
    <source>
        <dbReference type="Proteomes" id="UP000242287"/>
    </source>
</evidence>
<gene>
    <name evidence="2" type="ORF">AMATHDRAFT_70266</name>
</gene>
<evidence type="ECO:0000313" key="2">
    <source>
        <dbReference type="EMBL" id="PFH46258.1"/>
    </source>
</evidence>
<protein>
    <submittedName>
        <fullName evidence="2">Uncharacterized protein</fullName>
    </submittedName>
</protein>
<name>A0A2A9N8R7_9AGAR</name>
<sequence>MTQVRIWVTRDRILPPGSPFLRAEMTQPAAKSSILHNRPATPALITHLTRE</sequence>
<organism evidence="2 3">
    <name type="scientific">Amanita thiersii Skay4041</name>
    <dbReference type="NCBI Taxonomy" id="703135"/>
    <lineage>
        <taxon>Eukaryota</taxon>
        <taxon>Fungi</taxon>
        <taxon>Dikarya</taxon>
        <taxon>Basidiomycota</taxon>
        <taxon>Agaricomycotina</taxon>
        <taxon>Agaricomycetes</taxon>
        <taxon>Agaricomycetidae</taxon>
        <taxon>Agaricales</taxon>
        <taxon>Pluteineae</taxon>
        <taxon>Amanitaceae</taxon>
        <taxon>Amanita</taxon>
    </lineage>
</organism>
<proteinExistence type="predicted"/>
<feature type="region of interest" description="Disordered" evidence="1">
    <location>
        <begin position="30"/>
        <end position="51"/>
    </location>
</feature>
<dbReference type="Proteomes" id="UP000242287">
    <property type="component" value="Unassembled WGS sequence"/>
</dbReference>
<dbReference type="AlphaFoldDB" id="A0A2A9N8R7"/>
<reference evidence="2 3" key="1">
    <citation type="submission" date="2014-02" db="EMBL/GenBank/DDBJ databases">
        <title>Transposable element dynamics among asymbiotic and ectomycorrhizal Amanita fungi.</title>
        <authorList>
            <consortium name="DOE Joint Genome Institute"/>
            <person name="Hess J."/>
            <person name="Skrede I."/>
            <person name="Wolfe B."/>
            <person name="LaButti K."/>
            <person name="Ohm R.A."/>
            <person name="Grigoriev I.V."/>
            <person name="Pringle A."/>
        </authorList>
    </citation>
    <scope>NUCLEOTIDE SEQUENCE [LARGE SCALE GENOMIC DNA]</scope>
    <source>
        <strain evidence="2 3">SKay4041</strain>
    </source>
</reference>
<keyword evidence="3" id="KW-1185">Reference proteome</keyword>
<accession>A0A2A9N8R7</accession>
<evidence type="ECO:0000256" key="1">
    <source>
        <dbReference type="SAM" id="MobiDB-lite"/>
    </source>
</evidence>
<dbReference type="EMBL" id="KZ302217">
    <property type="protein sequence ID" value="PFH46258.1"/>
    <property type="molecule type" value="Genomic_DNA"/>
</dbReference>